<protein>
    <submittedName>
        <fullName evidence="1">Uncharacterized protein</fullName>
    </submittedName>
</protein>
<gene>
    <name evidence="1" type="ORF">EJ06DRAFT_394124</name>
</gene>
<dbReference type="Proteomes" id="UP000799640">
    <property type="component" value="Unassembled WGS sequence"/>
</dbReference>
<evidence type="ECO:0000313" key="1">
    <source>
        <dbReference type="EMBL" id="KAF2401493.1"/>
    </source>
</evidence>
<dbReference type="EMBL" id="ML996693">
    <property type="protein sequence ID" value="KAF2401493.1"/>
    <property type="molecule type" value="Genomic_DNA"/>
</dbReference>
<keyword evidence="2" id="KW-1185">Reference proteome</keyword>
<dbReference type="AlphaFoldDB" id="A0A6G1HZK8"/>
<name>A0A6G1HZK8_9PEZI</name>
<proteinExistence type="predicted"/>
<organism evidence="1 2">
    <name type="scientific">Trichodelitschia bisporula</name>
    <dbReference type="NCBI Taxonomy" id="703511"/>
    <lineage>
        <taxon>Eukaryota</taxon>
        <taxon>Fungi</taxon>
        <taxon>Dikarya</taxon>
        <taxon>Ascomycota</taxon>
        <taxon>Pezizomycotina</taxon>
        <taxon>Dothideomycetes</taxon>
        <taxon>Dothideomycetes incertae sedis</taxon>
        <taxon>Phaeotrichales</taxon>
        <taxon>Phaeotrichaceae</taxon>
        <taxon>Trichodelitschia</taxon>
    </lineage>
</organism>
<reference evidence="1" key="1">
    <citation type="journal article" date="2020" name="Stud. Mycol.">
        <title>101 Dothideomycetes genomes: a test case for predicting lifestyles and emergence of pathogens.</title>
        <authorList>
            <person name="Haridas S."/>
            <person name="Albert R."/>
            <person name="Binder M."/>
            <person name="Bloem J."/>
            <person name="Labutti K."/>
            <person name="Salamov A."/>
            <person name="Andreopoulos B."/>
            <person name="Baker S."/>
            <person name="Barry K."/>
            <person name="Bills G."/>
            <person name="Bluhm B."/>
            <person name="Cannon C."/>
            <person name="Castanera R."/>
            <person name="Culley D."/>
            <person name="Daum C."/>
            <person name="Ezra D."/>
            <person name="Gonzalez J."/>
            <person name="Henrissat B."/>
            <person name="Kuo A."/>
            <person name="Liang C."/>
            <person name="Lipzen A."/>
            <person name="Lutzoni F."/>
            <person name="Magnuson J."/>
            <person name="Mondo S."/>
            <person name="Nolan M."/>
            <person name="Ohm R."/>
            <person name="Pangilinan J."/>
            <person name="Park H.-J."/>
            <person name="Ramirez L."/>
            <person name="Alfaro M."/>
            <person name="Sun H."/>
            <person name="Tritt A."/>
            <person name="Yoshinaga Y."/>
            <person name="Zwiers L.-H."/>
            <person name="Turgeon B."/>
            <person name="Goodwin S."/>
            <person name="Spatafora J."/>
            <person name="Crous P."/>
            <person name="Grigoriev I."/>
        </authorList>
    </citation>
    <scope>NUCLEOTIDE SEQUENCE</scope>
    <source>
        <strain evidence="1">CBS 262.69</strain>
    </source>
</reference>
<evidence type="ECO:0000313" key="2">
    <source>
        <dbReference type="Proteomes" id="UP000799640"/>
    </source>
</evidence>
<sequence length="81" mass="8178">MLMHYAIAQTTPNAPATTSHIQSDHTPTFPTPPVAVAFGCLTVVLGALPIPSPEAIRSPTPFVCVVSVAEGSATLAAVPAA</sequence>
<accession>A0A6G1HZK8</accession>